<gene>
    <name evidence="2" type="ORF">GO621_15615</name>
</gene>
<reference evidence="2 3" key="1">
    <citation type="submission" date="2019-12" db="EMBL/GenBank/DDBJ databases">
        <title>Mucilaginibacter sp. HMF7410 genome sequencing and assembly.</title>
        <authorList>
            <person name="Kang H."/>
            <person name="Cha I."/>
            <person name="Kim H."/>
            <person name="Joh K."/>
        </authorList>
    </citation>
    <scope>NUCLEOTIDE SEQUENCE [LARGE SCALE GENOMIC DNA]</scope>
    <source>
        <strain evidence="2 3">HMF7410</strain>
    </source>
</reference>
<dbReference type="NCBIfam" id="TIGR03519">
    <property type="entry name" value="T9SS_PorP_fam"/>
    <property type="match status" value="1"/>
</dbReference>
<feature type="signal peptide" evidence="1">
    <location>
        <begin position="1"/>
        <end position="30"/>
    </location>
</feature>
<evidence type="ECO:0000313" key="2">
    <source>
        <dbReference type="EMBL" id="MVN22953.1"/>
    </source>
</evidence>
<sequence length="304" mass="33704">MYSTKFLCHKRSIAAAIFLSFVIIQTSVKAQLNPLASQYFQNQYLFNPAMAGINNGLNLNLSVRKQWSSIPGSPFTQAISADYLLSRAAFGVNVYNEQSGLLKSTRAVATYAYHIPLGQNNQKLNFGLSAGVLSQRVPYNEVIGDPNDLSVARYNERKSYLDGDFGVAYTSNNLSVQAALPNLRSIFNQDNNNYTIDRSLYFTSVGYRFNFGETINAIGLEPKVSFRGVKGYTNILDAGANLTFANNLLSFQGMYHSTKSTTVGFGLNKNNYSILAFYTTETSAISNYTNGDFEISLQLHLFDK</sequence>
<organism evidence="2 3">
    <name type="scientific">Mucilaginibacter arboris</name>
    <dbReference type="NCBI Taxonomy" id="2682090"/>
    <lineage>
        <taxon>Bacteria</taxon>
        <taxon>Pseudomonadati</taxon>
        <taxon>Bacteroidota</taxon>
        <taxon>Sphingobacteriia</taxon>
        <taxon>Sphingobacteriales</taxon>
        <taxon>Sphingobacteriaceae</taxon>
        <taxon>Mucilaginibacter</taxon>
    </lineage>
</organism>
<protein>
    <submittedName>
        <fullName evidence="2">Type IX secretion system membrane protein PorP/SprF</fullName>
    </submittedName>
</protein>
<dbReference type="InterPro" id="IPR019861">
    <property type="entry name" value="PorP/SprF_Bacteroidetes"/>
</dbReference>
<accession>A0A7K1T074</accession>
<evidence type="ECO:0000313" key="3">
    <source>
        <dbReference type="Proteomes" id="UP000462014"/>
    </source>
</evidence>
<dbReference type="Pfam" id="PF11751">
    <property type="entry name" value="PorP_SprF"/>
    <property type="match status" value="1"/>
</dbReference>
<dbReference type="AlphaFoldDB" id="A0A7K1T074"/>
<dbReference type="Proteomes" id="UP000462014">
    <property type="component" value="Unassembled WGS sequence"/>
</dbReference>
<evidence type="ECO:0000256" key="1">
    <source>
        <dbReference type="SAM" id="SignalP"/>
    </source>
</evidence>
<name>A0A7K1T074_9SPHI</name>
<proteinExistence type="predicted"/>
<feature type="chain" id="PRO_5029770936" evidence="1">
    <location>
        <begin position="31"/>
        <end position="304"/>
    </location>
</feature>
<keyword evidence="1" id="KW-0732">Signal</keyword>
<dbReference type="EMBL" id="WPIK01000015">
    <property type="protein sequence ID" value="MVN22953.1"/>
    <property type="molecule type" value="Genomic_DNA"/>
</dbReference>
<dbReference type="RefSeq" id="WP_157568701.1">
    <property type="nucleotide sequence ID" value="NZ_WPIK01000015.1"/>
</dbReference>
<comment type="caution">
    <text evidence="2">The sequence shown here is derived from an EMBL/GenBank/DDBJ whole genome shotgun (WGS) entry which is preliminary data.</text>
</comment>
<keyword evidence="3" id="KW-1185">Reference proteome</keyword>